<evidence type="ECO:0000313" key="4">
    <source>
        <dbReference type="Proteomes" id="UP000032726"/>
    </source>
</evidence>
<dbReference type="PANTHER" id="PTHR10900:SF77">
    <property type="entry name" value="FI19380P1"/>
    <property type="match status" value="1"/>
</dbReference>
<dbReference type="Pfam" id="PF02469">
    <property type="entry name" value="Fasciclin"/>
    <property type="match status" value="1"/>
</dbReference>
<dbReference type="GO" id="GO:0005615">
    <property type="term" value="C:extracellular space"/>
    <property type="evidence" value="ECO:0007669"/>
    <property type="project" value="TreeGrafter"/>
</dbReference>
<feature type="domain" description="FAS1" evidence="2">
    <location>
        <begin position="57"/>
        <end position="188"/>
    </location>
</feature>
<organism evidence="3 4">
    <name type="scientific">Flagellimonas lutaonensis</name>
    <dbReference type="NCBI Taxonomy" id="516051"/>
    <lineage>
        <taxon>Bacteria</taxon>
        <taxon>Pseudomonadati</taxon>
        <taxon>Bacteroidota</taxon>
        <taxon>Flavobacteriia</taxon>
        <taxon>Flavobacteriales</taxon>
        <taxon>Flavobacteriaceae</taxon>
        <taxon>Flagellimonas</taxon>
    </lineage>
</organism>
<dbReference type="AlphaFoldDB" id="A0A0D5YU83"/>
<dbReference type="Proteomes" id="UP000032726">
    <property type="component" value="Chromosome"/>
</dbReference>
<dbReference type="PROSITE" id="PS51257">
    <property type="entry name" value="PROKAR_LIPOPROTEIN"/>
    <property type="match status" value="1"/>
</dbReference>
<dbReference type="HOGENOM" id="CLU_031281_4_0_10"/>
<feature type="chain" id="PRO_5002300354" evidence="1">
    <location>
        <begin position="28"/>
        <end position="194"/>
    </location>
</feature>
<dbReference type="PATRIC" id="fig|516051.4.peg.1900"/>
<dbReference type="InterPro" id="IPR050904">
    <property type="entry name" value="Adhesion/Biosynth-related"/>
</dbReference>
<name>A0A0D5YU83_9FLAO</name>
<keyword evidence="4" id="KW-1185">Reference proteome</keyword>
<dbReference type="OrthoDB" id="9800666at2"/>
<evidence type="ECO:0000256" key="1">
    <source>
        <dbReference type="SAM" id="SignalP"/>
    </source>
</evidence>
<evidence type="ECO:0000313" key="3">
    <source>
        <dbReference type="EMBL" id="AKA35449.1"/>
    </source>
</evidence>
<proteinExistence type="predicted"/>
<accession>A0A0D5YU83</accession>
<feature type="signal peptide" evidence="1">
    <location>
        <begin position="1"/>
        <end position="27"/>
    </location>
</feature>
<dbReference type="STRING" id="516051.VC82_1844"/>
<dbReference type="PANTHER" id="PTHR10900">
    <property type="entry name" value="PERIOSTIN-RELATED"/>
    <property type="match status" value="1"/>
</dbReference>
<dbReference type="InterPro" id="IPR036378">
    <property type="entry name" value="FAS1_dom_sf"/>
</dbReference>
<dbReference type="Gene3D" id="2.30.180.10">
    <property type="entry name" value="FAS1 domain"/>
    <property type="match status" value="1"/>
</dbReference>
<dbReference type="RefSeq" id="WP_045802109.1">
    <property type="nucleotide sequence ID" value="NZ_CP011071.1"/>
</dbReference>
<sequence>MKTTTNLKLLIGSFCILMLLASCKNEAKTETPTAPADMQTEDAKKTGQAFIKDDESRPNVLQIAIGSPDHTTLVAAVQAAELENALVNAGPLMVFAPTNEAFDALPEGTVEDLLKPENKDALANILKYHVTPGKYTKDFLKKFKKLGQANDQSVMVEVKGDDVYVGGAKIIASIDAGNGIVHVVDKVILPPTEE</sequence>
<protein>
    <submittedName>
        <fullName evidence="3">Fasciclin</fullName>
    </submittedName>
</protein>
<dbReference type="SMART" id="SM00554">
    <property type="entry name" value="FAS1"/>
    <property type="match status" value="1"/>
</dbReference>
<keyword evidence="1" id="KW-0732">Signal</keyword>
<dbReference type="EMBL" id="CP011071">
    <property type="protein sequence ID" value="AKA35449.1"/>
    <property type="molecule type" value="Genomic_DNA"/>
</dbReference>
<evidence type="ECO:0000259" key="2">
    <source>
        <dbReference type="PROSITE" id="PS50213"/>
    </source>
</evidence>
<reference evidence="3 4" key="1">
    <citation type="submission" date="2015-03" db="EMBL/GenBank/DDBJ databases">
        <title>Complete genome sequence of Muricauda lutaonensis CC-HSB-11T, isolated from a coastal hot spring.</title>
        <authorList>
            <person name="Kim K.M."/>
        </authorList>
    </citation>
    <scope>NUCLEOTIDE SEQUENCE [LARGE SCALE GENOMIC DNA]</scope>
    <source>
        <strain evidence="3 4">CC-HSB-11</strain>
    </source>
</reference>
<dbReference type="KEGG" id="mlt:VC82_1844"/>
<gene>
    <name evidence="3" type="ORF">VC82_1844</name>
</gene>
<dbReference type="InterPro" id="IPR000782">
    <property type="entry name" value="FAS1_domain"/>
</dbReference>
<dbReference type="FunFam" id="2.30.180.10:FF:000014">
    <property type="entry name" value="Stabilin 1"/>
    <property type="match status" value="1"/>
</dbReference>
<dbReference type="SUPFAM" id="SSF82153">
    <property type="entry name" value="FAS1 domain"/>
    <property type="match status" value="1"/>
</dbReference>
<dbReference type="PROSITE" id="PS50213">
    <property type="entry name" value="FAS1"/>
    <property type="match status" value="1"/>
</dbReference>